<feature type="non-terminal residue" evidence="3">
    <location>
        <position position="57"/>
    </location>
</feature>
<dbReference type="PANTHER" id="PTHR11773:SF1">
    <property type="entry name" value="GLYCINE DEHYDROGENASE (DECARBOXYLATING), MITOCHONDRIAL"/>
    <property type="match status" value="1"/>
</dbReference>
<reference evidence="3 4" key="1">
    <citation type="submission" date="2024-05" db="EMBL/GenBank/DDBJ databases">
        <title>Genome sequencing and assembly of Indian major carp, Cirrhinus mrigala (Hamilton, 1822).</title>
        <authorList>
            <person name="Mohindra V."/>
            <person name="Chowdhury L.M."/>
            <person name="Lal K."/>
            <person name="Jena J.K."/>
        </authorList>
    </citation>
    <scope>NUCLEOTIDE SEQUENCE [LARGE SCALE GENOMIC DNA]</scope>
    <source>
        <strain evidence="3">CM1030</strain>
        <tissue evidence="3">Blood</tissue>
    </source>
</reference>
<evidence type="ECO:0000313" key="4">
    <source>
        <dbReference type="Proteomes" id="UP001529510"/>
    </source>
</evidence>
<dbReference type="InterPro" id="IPR049315">
    <property type="entry name" value="GDC-P_N"/>
</dbReference>
<dbReference type="GO" id="GO:0016491">
    <property type="term" value="F:oxidoreductase activity"/>
    <property type="evidence" value="ECO:0007669"/>
    <property type="project" value="UniProtKB-KW"/>
</dbReference>
<dbReference type="Pfam" id="PF02347">
    <property type="entry name" value="GDC-P"/>
    <property type="match status" value="1"/>
</dbReference>
<protein>
    <recommendedName>
        <fullName evidence="2">Glycine cleavage system P-protein N-terminal domain-containing protein</fullName>
    </recommendedName>
</protein>
<sequence>LLALCVLRPPGEFGVDIALGSSQRFGVPLCYGGPHAAFFAVKENLVRMMPGRMVGVT</sequence>
<gene>
    <name evidence="3" type="ORF">M9458_011072</name>
</gene>
<dbReference type="Gene3D" id="3.40.640.10">
    <property type="entry name" value="Type I PLP-dependent aspartate aminotransferase-like (Major domain)"/>
    <property type="match status" value="1"/>
</dbReference>
<accession>A0ABD0R2Q3</accession>
<organism evidence="3 4">
    <name type="scientific">Cirrhinus mrigala</name>
    <name type="common">Mrigala</name>
    <dbReference type="NCBI Taxonomy" id="683832"/>
    <lineage>
        <taxon>Eukaryota</taxon>
        <taxon>Metazoa</taxon>
        <taxon>Chordata</taxon>
        <taxon>Craniata</taxon>
        <taxon>Vertebrata</taxon>
        <taxon>Euteleostomi</taxon>
        <taxon>Actinopterygii</taxon>
        <taxon>Neopterygii</taxon>
        <taxon>Teleostei</taxon>
        <taxon>Ostariophysi</taxon>
        <taxon>Cypriniformes</taxon>
        <taxon>Cyprinidae</taxon>
        <taxon>Labeoninae</taxon>
        <taxon>Labeonini</taxon>
        <taxon>Cirrhinus</taxon>
    </lineage>
</organism>
<dbReference type="InterPro" id="IPR015424">
    <property type="entry name" value="PyrdxlP-dep_Trfase"/>
</dbReference>
<dbReference type="InterPro" id="IPR020581">
    <property type="entry name" value="GDC_P"/>
</dbReference>
<evidence type="ECO:0000256" key="1">
    <source>
        <dbReference type="ARBA" id="ARBA00023002"/>
    </source>
</evidence>
<feature type="non-terminal residue" evidence="3">
    <location>
        <position position="1"/>
    </location>
</feature>
<proteinExistence type="predicted"/>
<name>A0ABD0R2Q3_CIRMR</name>
<feature type="domain" description="Glycine cleavage system P-protein N-terminal" evidence="2">
    <location>
        <begin position="1"/>
        <end position="57"/>
    </location>
</feature>
<dbReference type="InterPro" id="IPR015421">
    <property type="entry name" value="PyrdxlP-dep_Trfase_major"/>
</dbReference>
<dbReference type="EMBL" id="JAMKFB020000005">
    <property type="protein sequence ID" value="KAL0192776.1"/>
    <property type="molecule type" value="Genomic_DNA"/>
</dbReference>
<evidence type="ECO:0000313" key="3">
    <source>
        <dbReference type="EMBL" id="KAL0192776.1"/>
    </source>
</evidence>
<evidence type="ECO:0000259" key="2">
    <source>
        <dbReference type="Pfam" id="PF02347"/>
    </source>
</evidence>
<keyword evidence="4" id="KW-1185">Reference proteome</keyword>
<comment type="caution">
    <text evidence="3">The sequence shown here is derived from an EMBL/GenBank/DDBJ whole genome shotgun (WGS) entry which is preliminary data.</text>
</comment>
<keyword evidence="1" id="KW-0560">Oxidoreductase</keyword>
<dbReference type="SUPFAM" id="SSF53383">
    <property type="entry name" value="PLP-dependent transferases"/>
    <property type="match status" value="1"/>
</dbReference>
<dbReference type="AlphaFoldDB" id="A0ABD0R2Q3"/>
<dbReference type="PANTHER" id="PTHR11773">
    <property type="entry name" value="GLYCINE DEHYDROGENASE, DECARBOXYLATING"/>
    <property type="match status" value="1"/>
</dbReference>
<dbReference type="Proteomes" id="UP001529510">
    <property type="component" value="Unassembled WGS sequence"/>
</dbReference>